<reference evidence="3" key="1">
    <citation type="journal article" date="2019" name="Int. J. Syst. Evol. Microbiol.">
        <title>The Global Catalogue of Microorganisms (GCM) 10K type strain sequencing project: providing services to taxonomists for standard genome sequencing and annotation.</title>
        <authorList>
            <consortium name="The Broad Institute Genomics Platform"/>
            <consortium name="The Broad Institute Genome Sequencing Center for Infectious Disease"/>
            <person name="Wu L."/>
            <person name="Ma J."/>
        </authorList>
    </citation>
    <scope>NUCLEOTIDE SEQUENCE [LARGE SCALE GENOMIC DNA]</scope>
    <source>
        <strain evidence="3">JCM 17555</strain>
    </source>
</reference>
<sequence length="191" mass="20318">MICKRALFIAVGLALTPAAATADEITEAIDTGLSAYKDGDMSTAASQLDYASTLIRQKKAEQITAVFPDPMSGWEAEDAESESSGAAMFGGGISANRSYRKGDADLTIELVMDSPMLQSMMGMFNNPSMIAMQGGKLIKIAGNNAMLEEKDDRTKIVFVANNSALFTLTGNGVKTDEVKAYANAIKLDKLK</sequence>
<evidence type="ECO:0000256" key="1">
    <source>
        <dbReference type="SAM" id="SignalP"/>
    </source>
</evidence>
<keyword evidence="1" id="KW-0732">Signal</keyword>
<organism evidence="2 3">
    <name type="scientific">Allohahella marinimesophila</name>
    <dbReference type="NCBI Taxonomy" id="1054972"/>
    <lineage>
        <taxon>Bacteria</taxon>
        <taxon>Pseudomonadati</taxon>
        <taxon>Pseudomonadota</taxon>
        <taxon>Gammaproteobacteria</taxon>
        <taxon>Oceanospirillales</taxon>
        <taxon>Hahellaceae</taxon>
        <taxon>Allohahella</taxon>
    </lineage>
</organism>
<proteinExistence type="predicted"/>
<dbReference type="EMBL" id="BAABBO010000009">
    <property type="protein sequence ID" value="GAA3961363.1"/>
    <property type="molecule type" value="Genomic_DNA"/>
</dbReference>
<protein>
    <submittedName>
        <fullName evidence="2">Uncharacterized protein</fullName>
    </submittedName>
</protein>
<dbReference type="Proteomes" id="UP001501337">
    <property type="component" value="Unassembled WGS sequence"/>
</dbReference>
<keyword evidence="3" id="KW-1185">Reference proteome</keyword>
<accession>A0ABP7P876</accession>
<name>A0ABP7P876_9GAMM</name>
<evidence type="ECO:0000313" key="3">
    <source>
        <dbReference type="Proteomes" id="UP001501337"/>
    </source>
</evidence>
<evidence type="ECO:0000313" key="2">
    <source>
        <dbReference type="EMBL" id="GAA3961363.1"/>
    </source>
</evidence>
<feature type="chain" id="PRO_5046217717" evidence="1">
    <location>
        <begin position="23"/>
        <end position="191"/>
    </location>
</feature>
<gene>
    <name evidence="2" type="ORF">GCM10022278_19270</name>
</gene>
<feature type="signal peptide" evidence="1">
    <location>
        <begin position="1"/>
        <end position="22"/>
    </location>
</feature>
<dbReference type="RefSeq" id="WP_344805716.1">
    <property type="nucleotide sequence ID" value="NZ_BAABBO010000009.1"/>
</dbReference>
<comment type="caution">
    <text evidence="2">The sequence shown here is derived from an EMBL/GenBank/DDBJ whole genome shotgun (WGS) entry which is preliminary data.</text>
</comment>